<sequence>MRSQKKSKHKSQKYIYLYALYIGIDSGKLSFSMIKYGFDVYFKSSELALNEMQAWMHTPVGAAGTVLAAATLVSFSLLANYLDKHDNRFLNQFIITSWPYIRDCLKSLRNSLRGVTSTLTLLFLLDLKDLRYLVVPAGLGLGIVSMLNRIYLRYKMDRQKEILKANKQLLAEIQNYAELTPEQIETFHSRIVTQSNRSKILSFISSLLSGLIDGINPYIGSLALGILAPPTLIFITTFCVIYFCAVLTIRIYDEINFQRKLKESEKKITLTLLKKEINWIKNKLVELESNGLVDAENINESLSLSSALDTKRWEKKQAKFSQPRTNFFTLLNGLKNGLNIYKYIMLTISLCLFLSPIKIDPVAPVKRAIIGLLALLGSITYSLSSLLEKWLLPENQIRKCFSDLDKTKNNCELTPWKNKNLHLKNPNLFFPSPRERAENTRRLDEGLLFRNSYPMSNALS</sequence>
<dbReference type="Proteomes" id="UP000182998">
    <property type="component" value="Unassembled WGS sequence"/>
</dbReference>
<feature type="transmembrane region" description="Helical" evidence="1">
    <location>
        <begin position="200"/>
        <end position="219"/>
    </location>
</feature>
<dbReference type="AlphaFoldDB" id="A0A098GKC1"/>
<dbReference type="EMBL" id="LN614830">
    <property type="protein sequence ID" value="CEG61961.1"/>
    <property type="molecule type" value="Genomic_DNA"/>
</dbReference>
<dbReference type="RefSeq" id="WP_143001028.1">
    <property type="nucleotide sequence ID" value="NZ_CP020614.1"/>
</dbReference>
<gene>
    <name evidence="2" type="ORF">LMI_2708</name>
    <name evidence="3" type="ORF">SAMN02982997_02470</name>
</gene>
<name>A0A098GKC1_LEGMI</name>
<evidence type="ECO:0008006" key="6">
    <source>
        <dbReference type="Google" id="ProtNLM"/>
    </source>
</evidence>
<evidence type="ECO:0000313" key="2">
    <source>
        <dbReference type="EMBL" id="CEG61961.1"/>
    </source>
</evidence>
<evidence type="ECO:0000313" key="4">
    <source>
        <dbReference type="Proteomes" id="UP000032414"/>
    </source>
</evidence>
<keyword evidence="1" id="KW-0812">Transmembrane</keyword>
<feature type="transmembrane region" description="Helical" evidence="1">
    <location>
        <begin position="231"/>
        <end position="252"/>
    </location>
</feature>
<evidence type="ECO:0000256" key="1">
    <source>
        <dbReference type="SAM" id="Phobius"/>
    </source>
</evidence>
<proteinExistence type="predicted"/>
<dbReference type="HOGENOM" id="CLU_594370_0_0_6"/>
<reference evidence="3 5" key="3">
    <citation type="submission" date="2016-10" db="EMBL/GenBank/DDBJ databases">
        <authorList>
            <person name="Varghese N."/>
            <person name="Submissions S."/>
        </authorList>
    </citation>
    <scope>NUCLEOTIDE SEQUENCE [LARGE SCALE GENOMIC DNA]</scope>
    <source>
        <strain evidence="3 5">ATCC 33218</strain>
    </source>
</reference>
<dbReference type="KEGG" id="tmc:LMI_2708"/>
<keyword evidence="5" id="KW-1185">Reference proteome</keyword>
<reference evidence="2" key="2">
    <citation type="submission" date="2014-09" db="EMBL/GenBank/DDBJ databases">
        <authorList>
            <person name="GOMEZ-VALERO Laura"/>
        </authorList>
    </citation>
    <scope>NUCLEOTIDE SEQUENCE</scope>
    <source>
        <strain evidence="2">ATCC33218</strain>
    </source>
</reference>
<protein>
    <recommendedName>
        <fullName evidence="6">Transmembrane protein</fullName>
    </recommendedName>
</protein>
<feature type="transmembrane region" description="Helical" evidence="1">
    <location>
        <begin position="369"/>
        <end position="392"/>
    </location>
</feature>
<feature type="transmembrane region" description="Helical" evidence="1">
    <location>
        <begin position="54"/>
        <end position="82"/>
    </location>
</feature>
<evidence type="ECO:0000313" key="3">
    <source>
        <dbReference type="EMBL" id="SCY67657.1"/>
    </source>
</evidence>
<keyword evidence="1" id="KW-1133">Transmembrane helix</keyword>
<dbReference type="PATRIC" id="fig|451.8.peg.2558"/>
<keyword evidence="1" id="KW-0472">Membrane</keyword>
<dbReference type="OrthoDB" id="5634904at2"/>
<reference evidence="4" key="1">
    <citation type="submission" date="2014-09" db="EMBL/GenBank/DDBJ databases">
        <authorList>
            <person name="Gomez-Valero L."/>
        </authorList>
    </citation>
    <scope>NUCLEOTIDE SEQUENCE [LARGE SCALE GENOMIC DNA]</scope>
    <source>
        <strain evidence="4">ATCC33218</strain>
    </source>
</reference>
<organism evidence="2 4">
    <name type="scientific">Legionella micdadei</name>
    <name type="common">Tatlockia micdadei</name>
    <dbReference type="NCBI Taxonomy" id="451"/>
    <lineage>
        <taxon>Bacteria</taxon>
        <taxon>Pseudomonadati</taxon>
        <taxon>Pseudomonadota</taxon>
        <taxon>Gammaproteobacteria</taxon>
        <taxon>Legionellales</taxon>
        <taxon>Legionellaceae</taxon>
        <taxon>Legionella</taxon>
    </lineage>
</organism>
<dbReference type="Proteomes" id="UP000032414">
    <property type="component" value="Chromosome I"/>
</dbReference>
<feature type="transmembrane region" description="Helical" evidence="1">
    <location>
        <begin position="340"/>
        <end position="357"/>
    </location>
</feature>
<dbReference type="EMBL" id="FMVN01000013">
    <property type="protein sequence ID" value="SCY67657.1"/>
    <property type="molecule type" value="Genomic_DNA"/>
</dbReference>
<feature type="transmembrane region" description="Helical" evidence="1">
    <location>
        <begin position="133"/>
        <end position="152"/>
    </location>
</feature>
<accession>A0A098GKC1</accession>
<evidence type="ECO:0000313" key="5">
    <source>
        <dbReference type="Proteomes" id="UP000182998"/>
    </source>
</evidence>